<proteinExistence type="predicted"/>
<dbReference type="EMBL" id="MTYJ01000148">
    <property type="protein sequence ID" value="OQV12295.1"/>
    <property type="molecule type" value="Genomic_DNA"/>
</dbReference>
<feature type="region of interest" description="Disordered" evidence="1">
    <location>
        <begin position="287"/>
        <end position="321"/>
    </location>
</feature>
<comment type="caution">
    <text evidence="2">The sequence shown here is derived from an EMBL/GenBank/DDBJ whole genome shotgun (WGS) entry which is preliminary data.</text>
</comment>
<protein>
    <submittedName>
        <fullName evidence="2">Uncharacterized protein</fullName>
    </submittedName>
</protein>
<dbReference type="AlphaFoldDB" id="A0A1W0WAQ1"/>
<gene>
    <name evidence="2" type="ORF">BV898_13407</name>
</gene>
<reference evidence="3" key="1">
    <citation type="submission" date="2017-01" db="EMBL/GenBank/DDBJ databases">
        <title>Comparative genomics of anhydrobiosis in the tardigrade Hypsibius dujardini.</title>
        <authorList>
            <person name="Yoshida Y."/>
            <person name="Koutsovoulos G."/>
            <person name="Laetsch D."/>
            <person name="Stevens L."/>
            <person name="Kumar S."/>
            <person name="Horikawa D."/>
            <person name="Ishino K."/>
            <person name="Komine S."/>
            <person name="Tomita M."/>
            <person name="Blaxter M."/>
            <person name="Arakawa K."/>
        </authorList>
    </citation>
    <scope>NUCLEOTIDE SEQUENCE [LARGE SCALE GENOMIC DNA]</scope>
    <source>
        <strain evidence="3">Z151</strain>
    </source>
</reference>
<dbReference type="Proteomes" id="UP000192578">
    <property type="component" value="Unassembled WGS sequence"/>
</dbReference>
<keyword evidence="3" id="KW-1185">Reference proteome</keyword>
<dbReference type="PANTHER" id="PTHR33324">
    <property type="entry name" value="EXPRESSED PROTEIN"/>
    <property type="match status" value="1"/>
</dbReference>
<dbReference type="PANTHER" id="PTHR33324:SF2">
    <property type="entry name" value="MYB_SANT-LIKE DNA-BINDING DOMAIN-CONTAINING PROTEIN"/>
    <property type="match status" value="1"/>
</dbReference>
<dbReference type="OrthoDB" id="107315at2759"/>
<organism evidence="2 3">
    <name type="scientific">Hypsibius exemplaris</name>
    <name type="common">Freshwater tardigrade</name>
    <dbReference type="NCBI Taxonomy" id="2072580"/>
    <lineage>
        <taxon>Eukaryota</taxon>
        <taxon>Metazoa</taxon>
        <taxon>Ecdysozoa</taxon>
        <taxon>Tardigrada</taxon>
        <taxon>Eutardigrada</taxon>
        <taxon>Parachela</taxon>
        <taxon>Hypsibioidea</taxon>
        <taxon>Hypsibiidae</taxon>
        <taxon>Hypsibius</taxon>
    </lineage>
</organism>
<accession>A0A1W0WAQ1</accession>
<name>A0A1W0WAQ1_HYPEX</name>
<evidence type="ECO:0000313" key="3">
    <source>
        <dbReference type="Proteomes" id="UP000192578"/>
    </source>
</evidence>
<evidence type="ECO:0000256" key="1">
    <source>
        <dbReference type="SAM" id="MobiDB-lite"/>
    </source>
</evidence>
<evidence type="ECO:0000313" key="2">
    <source>
        <dbReference type="EMBL" id="OQV12295.1"/>
    </source>
</evidence>
<sequence length="350" mass="39918">MTTQRKRQRKRKAEALEGELAVIEEPARNYQPWRDEEESALLDWLEGDGNYSLWKGSGRVNSAGRKITSPKTKVSIAQEISIGLKALGFDRAGEAIKNKISNYETTWKKAALFFSSSGQGLTDYDEKMVIDTIRSKVEKLCPRWDRLNPIFCDRLSMIPPFLADNTDPVEDATAVLLGDSGEAEDFEYNIHEEEDILEHLSLQSTASPESIERASSPQWFQTLSRVKQLQATKISASKSRKKDTVNIFLALGRENAEAQKTRLTLESESQKARLALEERKLEAAEKEALAAREDRRTEMSERKAEAEFNREMRREENEIRKEEATARKIEAQNRQLELQIQLAKLSNPAR</sequence>